<evidence type="ECO:0000256" key="1">
    <source>
        <dbReference type="ARBA" id="ARBA00009924"/>
    </source>
</evidence>
<reference evidence="6" key="1">
    <citation type="submission" date="2018-01" db="EMBL/GenBank/DDBJ databases">
        <title>Genomic characterization of Leptospira inadai serogroup Lyme isolated from captured rat in Brazil and comparative analysis with human reference strain.</title>
        <authorList>
            <person name="Moreno L.Z."/>
            <person name="Loureiro A.P."/>
            <person name="Miraglia F."/>
            <person name="Kremer F.S."/>
            <person name="Eslabao M.R."/>
            <person name="Dellagostin O.A."/>
            <person name="Lilenbaum W."/>
            <person name="Moreno A.M."/>
        </authorList>
    </citation>
    <scope>NUCLEOTIDE SEQUENCE [LARGE SCALE GENOMIC DNA]</scope>
    <source>
        <strain evidence="6">M34/99</strain>
    </source>
</reference>
<dbReference type="RefSeq" id="WP_010415586.1">
    <property type="nucleotide sequence ID" value="NZ_MCRM02000020.1"/>
</dbReference>
<comment type="caution">
    <text evidence="6">The sequence shown here is derived from an EMBL/GenBank/DDBJ whole genome shotgun (WGS) entry which is preliminary data.</text>
</comment>
<evidence type="ECO:0000256" key="3">
    <source>
        <dbReference type="ARBA" id="ARBA00022777"/>
    </source>
</evidence>
<dbReference type="PANTHER" id="PTHR34383:SF3">
    <property type="entry name" value="POLYPHOSPHATE:AMP PHOSPHOTRANSFERASE"/>
    <property type="match status" value="1"/>
</dbReference>
<keyword evidence="3 6" id="KW-0418">Kinase</keyword>
<proteinExistence type="inferred from homology"/>
<dbReference type="InterPro" id="IPR016898">
    <property type="entry name" value="Polyphosphate_phosphotransfera"/>
</dbReference>
<gene>
    <name evidence="6" type="ORF">BES34_016165</name>
</gene>
<evidence type="ECO:0000313" key="7">
    <source>
        <dbReference type="Proteomes" id="UP000094669"/>
    </source>
</evidence>
<dbReference type="PANTHER" id="PTHR34383">
    <property type="entry name" value="POLYPHOSPHATE:AMP PHOSPHOTRANSFERASE-RELATED"/>
    <property type="match status" value="1"/>
</dbReference>
<name>A0ABX4YFC8_9LEPT</name>
<keyword evidence="2" id="KW-0808">Transferase</keyword>
<evidence type="ECO:0000256" key="4">
    <source>
        <dbReference type="SAM" id="MobiDB-lite"/>
    </source>
</evidence>
<dbReference type="GO" id="GO:0016301">
    <property type="term" value="F:kinase activity"/>
    <property type="evidence" value="ECO:0007669"/>
    <property type="project" value="UniProtKB-KW"/>
</dbReference>
<dbReference type="InterPro" id="IPR022488">
    <property type="entry name" value="PPK2-related"/>
</dbReference>
<feature type="domain" description="Polyphosphate kinase-2-related" evidence="5">
    <location>
        <begin position="16"/>
        <end position="239"/>
    </location>
</feature>
<accession>A0ABX4YFC8</accession>
<dbReference type="SUPFAM" id="SSF52540">
    <property type="entry name" value="P-loop containing nucleoside triphosphate hydrolases"/>
    <property type="match status" value="1"/>
</dbReference>
<evidence type="ECO:0000259" key="5">
    <source>
        <dbReference type="Pfam" id="PF03976"/>
    </source>
</evidence>
<organism evidence="6 7">
    <name type="scientific">Leptospira inadai serovar Lyme</name>
    <dbReference type="NCBI Taxonomy" id="293084"/>
    <lineage>
        <taxon>Bacteria</taxon>
        <taxon>Pseudomonadati</taxon>
        <taxon>Spirochaetota</taxon>
        <taxon>Spirochaetia</taxon>
        <taxon>Leptospirales</taxon>
        <taxon>Leptospiraceae</taxon>
        <taxon>Leptospira</taxon>
    </lineage>
</organism>
<dbReference type="InterPro" id="IPR027417">
    <property type="entry name" value="P-loop_NTPase"/>
</dbReference>
<feature type="region of interest" description="Disordered" evidence="4">
    <location>
        <begin position="1"/>
        <end position="20"/>
    </location>
</feature>
<dbReference type="Proteomes" id="UP000094669">
    <property type="component" value="Unassembled WGS sequence"/>
</dbReference>
<evidence type="ECO:0000313" key="6">
    <source>
        <dbReference type="EMBL" id="PNV73953.1"/>
    </source>
</evidence>
<dbReference type="Gene3D" id="3.40.50.300">
    <property type="entry name" value="P-loop containing nucleotide triphosphate hydrolases"/>
    <property type="match status" value="1"/>
</dbReference>
<dbReference type="Pfam" id="PF03976">
    <property type="entry name" value="PPK2"/>
    <property type="match status" value="1"/>
</dbReference>
<comment type="similarity">
    <text evidence="1">Belongs to the polyphosphate kinase 2 (PPK2) family. Class I subfamily.</text>
</comment>
<protein>
    <submittedName>
        <fullName evidence="6">Polyphosphate kinase</fullName>
    </submittedName>
</protein>
<dbReference type="EMBL" id="MCRM02000020">
    <property type="protein sequence ID" value="PNV73953.1"/>
    <property type="molecule type" value="Genomic_DNA"/>
</dbReference>
<keyword evidence="7" id="KW-1185">Reference proteome</keyword>
<evidence type="ECO:0000256" key="2">
    <source>
        <dbReference type="ARBA" id="ARBA00022679"/>
    </source>
</evidence>
<dbReference type="NCBIfam" id="TIGR03709">
    <property type="entry name" value="PPK2_rel_1"/>
    <property type="match status" value="1"/>
</dbReference>
<sequence>MIDLKQISPEPPNDVKKEKAEEDRIGHLNRIGELQTRLFASKEKAILIVLQGMDTSGKDGTVKKLFTVLNPLGCTCVGWKIPNQEEQGHDFLWRIHKSTPAKGMIQVFNRSHYEDVIVPLVKKDINASRIQKRLKYIAEFERLLTEENNTLILKFFLHISKQEQSFRIEKRLEDPQKKWKFDPSDLVAHSLYDEHLKAYAEVLSFCEDSYPWKIIPADKKWYRDYLIAKLIREEMDKMDLHYPETEST</sequence>
<dbReference type="InterPro" id="IPR022300">
    <property type="entry name" value="PPK2-rel_1"/>
</dbReference>
<dbReference type="PIRSF" id="PIRSF028756">
    <property type="entry name" value="PPK2_prd"/>
    <property type="match status" value="1"/>
</dbReference>